<dbReference type="OrthoDB" id="2205812at2759"/>
<organism evidence="1 2">
    <name type="scientific">Exidia glandulosa HHB12029</name>
    <dbReference type="NCBI Taxonomy" id="1314781"/>
    <lineage>
        <taxon>Eukaryota</taxon>
        <taxon>Fungi</taxon>
        <taxon>Dikarya</taxon>
        <taxon>Basidiomycota</taxon>
        <taxon>Agaricomycotina</taxon>
        <taxon>Agaricomycetes</taxon>
        <taxon>Auriculariales</taxon>
        <taxon>Exidiaceae</taxon>
        <taxon>Exidia</taxon>
    </lineage>
</organism>
<accession>A0A165ZHX6</accession>
<feature type="non-terminal residue" evidence="1">
    <location>
        <position position="184"/>
    </location>
</feature>
<dbReference type="EMBL" id="KV426300">
    <property type="protein sequence ID" value="KZV82869.1"/>
    <property type="molecule type" value="Genomic_DNA"/>
</dbReference>
<dbReference type="Proteomes" id="UP000077266">
    <property type="component" value="Unassembled WGS sequence"/>
</dbReference>
<evidence type="ECO:0000313" key="2">
    <source>
        <dbReference type="Proteomes" id="UP000077266"/>
    </source>
</evidence>
<gene>
    <name evidence="1" type="ORF">EXIGLDRAFT_589663</name>
</gene>
<proteinExistence type="predicted"/>
<evidence type="ECO:0000313" key="1">
    <source>
        <dbReference type="EMBL" id="KZV82869.1"/>
    </source>
</evidence>
<keyword evidence="2" id="KW-1185">Reference proteome</keyword>
<sequence>MLRKSKLTGFTLPQSKRKLIVSLFADDTCVFLSKHDDPAILQDILDTWFTASGAKFNIHKTEVIPIGSPAHREKVIRDRRLDDTTSPFAPRTKIAIQGEATCLLGAHIGNGVNQQGTWITIRESIRDTLKHWNERLLTITAKCLIVQFLIGGKTQYLMTVQGMPKETEDELTEMILEFVWVGKQ</sequence>
<dbReference type="AlphaFoldDB" id="A0A165ZHX6"/>
<protein>
    <recommendedName>
        <fullName evidence="3">Reverse transcriptase domain-containing protein</fullName>
    </recommendedName>
</protein>
<name>A0A165ZHX6_EXIGL</name>
<reference evidence="1 2" key="1">
    <citation type="journal article" date="2016" name="Mol. Biol. Evol.">
        <title>Comparative Genomics of Early-Diverging Mushroom-Forming Fungi Provides Insights into the Origins of Lignocellulose Decay Capabilities.</title>
        <authorList>
            <person name="Nagy L.G."/>
            <person name="Riley R."/>
            <person name="Tritt A."/>
            <person name="Adam C."/>
            <person name="Daum C."/>
            <person name="Floudas D."/>
            <person name="Sun H."/>
            <person name="Yadav J.S."/>
            <person name="Pangilinan J."/>
            <person name="Larsson K.H."/>
            <person name="Matsuura K."/>
            <person name="Barry K."/>
            <person name="Labutti K."/>
            <person name="Kuo R."/>
            <person name="Ohm R.A."/>
            <person name="Bhattacharya S.S."/>
            <person name="Shirouzu T."/>
            <person name="Yoshinaga Y."/>
            <person name="Martin F.M."/>
            <person name="Grigoriev I.V."/>
            <person name="Hibbett D.S."/>
        </authorList>
    </citation>
    <scope>NUCLEOTIDE SEQUENCE [LARGE SCALE GENOMIC DNA]</scope>
    <source>
        <strain evidence="1 2">HHB12029</strain>
    </source>
</reference>
<evidence type="ECO:0008006" key="3">
    <source>
        <dbReference type="Google" id="ProtNLM"/>
    </source>
</evidence>
<dbReference type="InParanoid" id="A0A165ZHX6"/>